<dbReference type="SUPFAM" id="SSF54980">
    <property type="entry name" value="EF-G C-terminal domain-like"/>
    <property type="match status" value="1"/>
</dbReference>
<evidence type="ECO:0000259" key="3">
    <source>
        <dbReference type="Pfam" id="PF09186"/>
    </source>
</evidence>
<dbReference type="InterPro" id="IPR023582">
    <property type="entry name" value="Impact"/>
</dbReference>
<dbReference type="InterPro" id="IPR020568">
    <property type="entry name" value="Ribosomal_Su5_D2-typ_SF"/>
</dbReference>
<sequence>MLLLKQYYTIKSSGSHEIEIKKSRFICHLKEVDTEADAQQFIQKIKKEHWKANHNCAAYLIGDKDQIQRALDDGEPVGTAGIPMLEVLKKRQLKNVVAVVTRYFGGTKLGAGGLIRAYGKSVSSALDAIGIVERSLQQEINVSISYTAVGKLENFLSHSPYSIKETLYTENVIFVCFVLEDQVDTFKEEITNLLNGQVSFENGPKNYQETVVLTES</sequence>
<comment type="similarity">
    <text evidence="1">Belongs to the IMPACT family.</text>
</comment>
<dbReference type="PROSITE" id="PS00910">
    <property type="entry name" value="UPF0029"/>
    <property type="match status" value="1"/>
</dbReference>
<dbReference type="Pfam" id="PF09186">
    <property type="entry name" value="DUF1949"/>
    <property type="match status" value="1"/>
</dbReference>
<gene>
    <name evidence="4" type="ORF">RAK27_08940</name>
</gene>
<dbReference type="SUPFAM" id="SSF54211">
    <property type="entry name" value="Ribosomal protein S5 domain 2-like"/>
    <property type="match status" value="1"/>
</dbReference>
<dbReference type="GO" id="GO:0005737">
    <property type="term" value="C:cytoplasm"/>
    <property type="evidence" value="ECO:0007669"/>
    <property type="project" value="TreeGrafter"/>
</dbReference>
<protein>
    <submittedName>
        <fullName evidence="4">YigZ family protein</fullName>
    </submittedName>
</protein>
<feature type="domain" description="Impact N-terminal" evidence="2">
    <location>
        <begin position="21"/>
        <end position="126"/>
    </location>
</feature>
<dbReference type="RefSeq" id="WP_010051552.1">
    <property type="nucleotide sequence ID" value="NZ_CBCPHU010000001.1"/>
</dbReference>
<dbReference type="InterPro" id="IPR020569">
    <property type="entry name" value="UPF0029_Impact_CS"/>
</dbReference>
<dbReference type="InterPro" id="IPR035647">
    <property type="entry name" value="EFG_III/V"/>
</dbReference>
<evidence type="ECO:0000259" key="2">
    <source>
        <dbReference type="Pfam" id="PF01205"/>
    </source>
</evidence>
<evidence type="ECO:0000313" key="4">
    <source>
        <dbReference type="EMBL" id="MDZ5758776.1"/>
    </source>
</evidence>
<accession>A0AAW9K1X8</accession>
<dbReference type="PANTHER" id="PTHR16301">
    <property type="entry name" value="IMPACT-RELATED"/>
    <property type="match status" value="1"/>
</dbReference>
<dbReference type="PANTHER" id="PTHR16301:SF20">
    <property type="entry name" value="IMPACT FAMILY MEMBER YIGZ"/>
    <property type="match status" value="1"/>
</dbReference>
<dbReference type="InterPro" id="IPR001498">
    <property type="entry name" value="Impact_N"/>
</dbReference>
<evidence type="ECO:0000256" key="1">
    <source>
        <dbReference type="ARBA" id="ARBA00007665"/>
    </source>
</evidence>
<dbReference type="InterPro" id="IPR015269">
    <property type="entry name" value="UPF0029_Impact_C"/>
</dbReference>
<proteinExistence type="inferred from homology"/>
<comment type="caution">
    <text evidence="4">The sequence shown here is derived from an EMBL/GenBank/DDBJ whole genome shotgun (WGS) entry which is preliminary data.</text>
</comment>
<name>A0AAW9K1X8_CARML</name>
<dbReference type="EMBL" id="JAVBVO010000003">
    <property type="protein sequence ID" value="MDZ5758776.1"/>
    <property type="molecule type" value="Genomic_DNA"/>
</dbReference>
<reference evidence="4" key="1">
    <citation type="submission" date="2023-08" db="EMBL/GenBank/DDBJ databases">
        <title>Genomic characterization of piscicolin 126 produced by Carnobacterium maltaromaticum CM22 strain isolated from salmon (Salmo salar).</title>
        <authorList>
            <person name="Gonzalez-Gragera E."/>
            <person name="Garcia-Lopez J.D."/>
            <person name="Teso-Perez C."/>
            <person name="Gimenez-Hernandez I."/>
            <person name="Peralta-Sanchez J.M."/>
            <person name="Valdivia E."/>
            <person name="Montalban-Lopez M."/>
            <person name="Martin-Platero A.M."/>
            <person name="Banos A."/>
            <person name="Martinez-Bueno M."/>
        </authorList>
    </citation>
    <scope>NUCLEOTIDE SEQUENCE</scope>
    <source>
        <strain evidence="4">CM22</strain>
    </source>
</reference>
<dbReference type="Pfam" id="PF01205">
    <property type="entry name" value="Impact_N"/>
    <property type="match status" value="1"/>
</dbReference>
<dbReference type="InterPro" id="IPR015796">
    <property type="entry name" value="Impact_YigZ-like"/>
</dbReference>
<dbReference type="NCBIfam" id="TIGR00257">
    <property type="entry name" value="IMPACT_YIGZ"/>
    <property type="match status" value="1"/>
</dbReference>
<evidence type="ECO:0000313" key="5">
    <source>
        <dbReference type="Proteomes" id="UP001290462"/>
    </source>
</evidence>
<dbReference type="AlphaFoldDB" id="A0AAW9K1X8"/>
<organism evidence="4 5">
    <name type="scientific">Carnobacterium maltaromaticum</name>
    <name type="common">Carnobacterium piscicola</name>
    <dbReference type="NCBI Taxonomy" id="2751"/>
    <lineage>
        <taxon>Bacteria</taxon>
        <taxon>Bacillati</taxon>
        <taxon>Bacillota</taxon>
        <taxon>Bacilli</taxon>
        <taxon>Lactobacillales</taxon>
        <taxon>Carnobacteriaceae</taxon>
        <taxon>Carnobacterium</taxon>
    </lineage>
</organism>
<dbReference type="InterPro" id="IPR036956">
    <property type="entry name" value="Impact_N_sf"/>
</dbReference>
<dbReference type="Proteomes" id="UP001290462">
    <property type="component" value="Unassembled WGS sequence"/>
</dbReference>
<dbReference type="Gene3D" id="3.30.70.240">
    <property type="match status" value="1"/>
</dbReference>
<dbReference type="GO" id="GO:0006446">
    <property type="term" value="P:regulation of translational initiation"/>
    <property type="evidence" value="ECO:0007669"/>
    <property type="project" value="TreeGrafter"/>
</dbReference>
<feature type="domain" description="UPF0029" evidence="3">
    <location>
        <begin position="142"/>
        <end position="197"/>
    </location>
</feature>
<dbReference type="Gene3D" id="3.30.230.30">
    <property type="entry name" value="Impact, N-terminal domain"/>
    <property type="match status" value="1"/>
</dbReference>